<protein>
    <submittedName>
        <fullName evidence="1">Uncharacterized protein</fullName>
    </submittedName>
</protein>
<organism evidence="1">
    <name type="scientific">Neobacillus citreus</name>
    <dbReference type="NCBI Taxonomy" id="2833578"/>
    <lineage>
        <taxon>Bacteria</taxon>
        <taxon>Bacillati</taxon>
        <taxon>Bacillota</taxon>
        <taxon>Bacilli</taxon>
        <taxon>Bacillales</taxon>
        <taxon>Bacillaceae</taxon>
        <taxon>Neobacillus</taxon>
    </lineage>
</organism>
<dbReference type="EMBL" id="JAGYPE010000002">
    <property type="protein sequence ID" value="MBS4182005.1"/>
    <property type="molecule type" value="Genomic_DNA"/>
</dbReference>
<name>A0A942Y9M9_9BACI</name>
<proteinExistence type="predicted"/>
<comment type="caution">
    <text evidence="1">The sequence shown here is derived from an EMBL/GenBank/DDBJ whole genome shotgun (WGS) entry which is preliminary data.</text>
</comment>
<reference evidence="1" key="1">
    <citation type="submission" date="2021-05" db="EMBL/GenBank/DDBJ databases">
        <title>Novel Bacillus species.</title>
        <authorList>
            <person name="Liu G."/>
        </authorList>
    </citation>
    <scope>NUCLEOTIDE SEQUENCE</scope>
    <source>
        <strain evidence="1">FJAT-50051</strain>
    </source>
</reference>
<sequence length="188" mass="20571">MTTNSESSMRLTDSFRPYREQIRFNLGQLDNDWAYQLWFVPDTAGWPDAPGYSDFDWNSRYIQAGGSADRMSVEMQRVENGELRHYVVGRPHDLDEPLTETVNVAGTDHPCTLPRCSTPMRPRTSSSTTSVTAARCPTATCCGTSTSRRAALKRSGGASSAATGAGLVAHAHVAHGLVLVHEAELGRW</sequence>
<accession>A0A942Y9M9</accession>
<gene>
    <name evidence="1" type="ORF">KHB02_11480</name>
</gene>
<evidence type="ECO:0000313" key="1">
    <source>
        <dbReference type="EMBL" id="MBS4182005.1"/>
    </source>
</evidence>
<dbReference type="AlphaFoldDB" id="A0A942Y9M9"/>